<organism evidence="1 2">
    <name type="scientific">Psilocybe cubensis</name>
    <name type="common">Psychedelic mushroom</name>
    <name type="synonym">Stropharia cubensis</name>
    <dbReference type="NCBI Taxonomy" id="181762"/>
    <lineage>
        <taxon>Eukaryota</taxon>
        <taxon>Fungi</taxon>
        <taxon>Dikarya</taxon>
        <taxon>Basidiomycota</taxon>
        <taxon>Agaricomycotina</taxon>
        <taxon>Agaricomycetes</taxon>
        <taxon>Agaricomycetidae</taxon>
        <taxon>Agaricales</taxon>
        <taxon>Agaricineae</taxon>
        <taxon>Strophariaceae</taxon>
        <taxon>Psilocybe</taxon>
    </lineage>
</organism>
<gene>
    <name evidence="1" type="ORF">JR316_0009463</name>
</gene>
<keyword evidence="2" id="KW-1185">Reference proteome</keyword>
<name>A0ACB8GVF3_PSICU</name>
<dbReference type="Proteomes" id="UP000664032">
    <property type="component" value="Unassembled WGS sequence"/>
</dbReference>
<sequence length="338" mass="37072">MQRRPPLWGGISLGRQNALIDELATVVIKKIAECRSVDQIIDCVFFDYRAALREFLLNLASWCDKRETVRASLERLELAVSAGSTPNRLKVKAPEFQLTKEFADAGSAEALRVSTTFSTARDVFQKAINDGAIQAKKDELAFWEDKCALASCYEAAAVIVKTTYEDRKSSYKLPVFSTDNKGVRRIAEWVTSPQKKAECSALQTILPAIFSHIKQIVKLRHRALAIKIEKKRSTAATADVEMADATKPGPSIQSLIDKGLNARLKKLNLGYTSSGQSSSKAPQPQAKKTGPSKPKSSSTPSQRKPQTKASNKVDNKKKGKGRAPVKNNDPKGKGKARA</sequence>
<evidence type="ECO:0000313" key="1">
    <source>
        <dbReference type="EMBL" id="KAH9478999.1"/>
    </source>
</evidence>
<reference evidence="1" key="1">
    <citation type="submission" date="2021-10" db="EMBL/GenBank/DDBJ databases">
        <title>Psilocybe cubensis genome.</title>
        <authorList>
            <person name="Mckernan K.J."/>
            <person name="Crawford S."/>
            <person name="Trippe A."/>
            <person name="Kane L.T."/>
            <person name="Mclaughlin S."/>
        </authorList>
    </citation>
    <scope>NUCLEOTIDE SEQUENCE</scope>
    <source>
        <strain evidence="1">MGC-MH-2018</strain>
    </source>
</reference>
<protein>
    <submittedName>
        <fullName evidence="1">Uncharacterized protein</fullName>
    </submittedName>
</protein>
<proteinExistence type="predicted"/>
<comment type="caution">
    <text evidence="1">The sequence shown here is derived from an EMBL/GenBank/DDBJ whole genome shotgun (WGS) entry which is preliminary data.</text>
</comment>
<dbReference type="EMBL" id="JAFIQS020000008">
    <property type="protein sequence ID" value="KAH9478999.1"/>
    <property type="molecule type" value="Genomic_DNA"/>
</dbReference>
<accession>A0ACB8GVF3</accession>
<evidence type="ECO:0000313" key="2">
    <source>
        <dbReference type="Proteomes" id="UP000664032"/>
    </source>
</evidence>